<dbReference type="InterPro" id="IPR032466">
    <property type="entry name" value="Metal_Hydrolase"/>
</dbReference>
<dbReference type="InterPro" id="IPR011059">
    <property type="entry name" value="Metal-dep_hydrolase_composite"/>
</dbReference>
<organism evidence="2 3">
    <name type="scientific">Pseudothermotoga thermarum DSM 5069</name>
    <dbReference type="NCBI Taxonomy" id="688269"/>
    <lineage>
        <taxon>Bacteria</taxon>
        <taxon>Thermotogati</taxon>
        <taxon>Thermotogota</taxon>
        <taxon>Thermotogae</taxon>
        <taxon>Thermotogales</taxon>
        <taxon>Thermotogaceae</taxon>
        <taxon>Pseudothermotoga</taxon>
    </lineage>
</organism>
<evidence type="ECO:0000313" key="3">
    <source>
        <dbReference type="Proteomes" id="UP000006804"/>
    </source>
</evidence>
<dbReference type="Pfam" id="PF07969">
    <property type="entry name" value="Amidohydro_3"/>
    <property type="match status" value="1"/>
</dbReference>
<reference evidence="2 3" key="1">
    <citation type="submission" date="2010-11" db="EMBL/GenBank/DDBJ databases">
        <title>The complete genome of Thermotoga thermarum DSM 5069.</title>
        <authorList>
            <consortium name="US DOE Joint Genome Institute (JGI-PGF)"/>
            <person name="Lucas S."/>
            <person name="Copeland A."/>
            <person name="Lapidus A."/>
            <person name="Bruce D."/>
            <person name="Goodwin L."/>
            <person name="Pitluck S."/>
            <person name="Kyrpides N."/>
            <person name="Mavromatis K."/>
            <person name="Ivanova N."/>
            <person name="Zeytun A."/>
            <person name="Brettin T."/>
            <person name="Detter J.C."/>
            <person name="Tapia R."/>
            <person name="Han C."/>
            <person name="Land M."/>
            <person name="Hauser L."/>
            <person name="Markowitz V."/>
            <person name="Cheng J.-F."/>
            <person name="Hugenholtz P."/>
            <person name="Woyke T."/>
            <person name="Wu D."/>
            <person name="Spring S."/>
            <person name="Schroeder M."/>
            <person name="Brambilla E."/>
            <person name="Klenk H.-P."/>
            <person name="Eisen J.A."/>
        </authorList>
    </citation>
    <scope>NUCLEOTIDE SEQUENCE [LARGE SCALE GENOMIC DNA]</scope>
    <source>
        <strain evidence="2 3">DSM 5069</strain>
    </source>
</reference>
<dbReference type="Gene3D" id="3.10.310.70">
    <property type="match status" value="1"/>
</dbReference>
<dbReference type="SUPFAM" id="SSF51338">
    <property type="entry name" value="Composite domain of metallo-dependent hydrolases"/>
    <property type="match status" value="1"/>
</dbReference>
<dbReference type="InterPro" id="IPR013108">
    <property type="entry name" value="Amidohydro_3"/>
</dbReference>
<feature type="domain" description="Amidohydrolase 3" evidence="1">
    <location>
        <begin position="39"/>
        <end position="448"/>
    </location>
</feature>
<evidence type="ECO:0000313" key="2">
    <source>
        <dbReference type="EMBL" id="AEH50690.1"/>
    </source>
</evidence>
<dbReference type="eggNOG" id="COG1574">
    <property type="taxonomic scope" value="Bacteria"/>
</dbReference>
<gene>
    <name evidence="2" type="ORF">Theth_0602</name>
</gene>
<sequence>MKMIFKNALIYKEGQFEKSDFFVENGMFVERPSESSKKNLQGFYVMPGYIDSHAHIIGVGKKYLQLNLENVKSQEEMYELISKCNASVVVGRGWSEEKLKGCPDKRMLDKFDKPVILIRRCGHVAIVNKKAMEIAGIQKEDGIFKEEELEILKSKFPDENYEQYFQVGQNAFLSKGVTFVHSDDLHGISWENLKKVLLGSKIRIFEKLYLPNVDQLENFNEFGRLTERVFVGGVKLFADGSLGGKTAYLSKPYPNSHGYRGTKLIDEDKLRQYAELCKEKRIQLCVHAIGDAAVSEVANVFKDFPNNRIIHVQLIKKEDLEKLRETYISIQPHFAFEDDEIKKSHIPQDLDALTYPFIEMFKMGLKIGFSSDAPVSPEDPKYVIEAALKLGFSPKECVDLYTTANAQMVKIPLGKIEPGYMADFAIYERNPMKFEDDPVAVYVAGELVWEK</sequence>
<dbReference type="PATRIC" id="fig|688269.3.peg.624"/>
<dbReference type="KEGG" id="tta:Theth_0602"/>
<dbReference type="PANTHER" id="PTHR22642:SF2">
    <property type="entry name" value="PROTEIN LONG AFTER FAR-RED 3"/>
    <property type="match status" value="1"/>
</dbReference>
<evidence type="ECO:0000259" key="1">
    <source>
        <dbReference type="Pfam" id="PF07969"/>
    </source>
</evidence>
<dbReference type="SUPFAM" id="SSF51556">
    <property type="entry name" value="Metallo-dependent hydrolases"/>
    <property type="match status" value="1"/>
</dbReference>
<dbReference type="Proteomes" id="UP000006804">
    <property type="component" value="Chromosome"/>
</dbReference>
<dbReference type="EMBL" id="CP002351">
    <property type="protein sequence ID" value="AEH50690.1"/>
    <property type="molecule type" value="Genomic_DNA"/>
</dbReference>
<keyword evidence="2" id="KW-0378">Hydrolase</keyword>
<dbReference type="Gene3D" id="3.20.20.140">
    <property type="entry name" value="Metal-dependent hydrolases"/>
    <property type="match status" value="1"/>
</dbReference>
<proteinExistence type="predicted"/>
<name>F7YXP6_9THEM</name>
<dbReference type="Gene3D" id="2.30.40.10">
    <property type="entry name" value="Urease, subunit C, domain 1"/>
    <property type="match status" value="1"/>
</dbReference>
<dbReference type="AlphaFoldDB" id="F7YXP6"/>
<dbReference type="HOGENOM" id="CLU_009942_3_1_0"/>
<accession>F7YXP6</accession>
<protein>
    <submittedName>
        <fullName evidence="2">Amidohydrolase 3</fullName>
    </submittedName>
</protein>
<dbReference type="PANTHER" id="PTHR22642">
    <property type="entry name" value="IMIDAZOLONEPROPIONASE"/>
    <property type="match status" value="1"/>
</dbReference>
<dbReference type="GO" id="GO:0016810">
    <property type="term" value="F:hydrolase activity, acting on carbon-nitrogen (but not peptide) bonds"/>
    <property type="evidence" value="ECO:0007669"/>
    <property type="project" value="InterPro"/>
</dbReference>
<keyword evidence="3" id="KW-1185">Reference proteome</keyword>
<dbReference type="STRING" id="688269.Theth_0602"/>